<dbReference type="GO" id="GO:0009052">
    <property type="term" value="P:pentose-phosphate shunt, non-oxidative branch"/>
    <property type="evidence" value="ECO:0007669"/>
    <property type="project" value="TreeGrafter"/>
</dbReference>
<dbReference type="Proteomes" id="UP000176233">
    <property type="component" value="Unassembled WGS sequence"/>
</dbReference>
<accession>A0A1F5NRG6</accession>
<dbReference type="Pfam" id="PF02502">
    <property type="entry name" value="LacAB_rpiB"/>
    <property type="match status" value="1"/>
</dbReference>
<dbReference type="InterPro" id="IPR036569">
    <property type="entry name" value="RpiB_LacA_LacB_sf"/>
</dbReference>
<gene>
    <name evidence="2" type="ORF">A2660_01705</name>
</gene>
<dbReference type="InterPro" id="IPR003500">
    <property type="entry name" value="RpiB_LacA_LacB"/>
</dbReference>
<dbReference type="GO" id="GO:0004751">
    <property type="term" value="F:ribose-5-phosphate isomerase activity"/>
    <property type="evidence" value="ECO:0007669"/>
    <property type="project" value="TreeGrafter"/>
</dbReference>
<reference evidence="2 3" key="1">
    <citation type="journal article" date="2016" name="Nat. Commun.">
        <title>Thousands of microbial genomes shed light on interconnected biogeochemical processes in an aquifer system.</title>
        <authorList>
            <person name="Anantharaman K."/>
            <person name="Brown C.T."/>
            <person name="Hug L.A."/>
            <person name="Sharon I."/>
            <person name="Castelle C.J."/>
            <person name="Probst A.J."/>
            <person name="Thomas B.C."/>
            <person name="Singh A."/>
            <person name="Wilkins M.J."/>
            <person name="Karaoz U."/>
            <person name="Brodie E.L."/>
            <person name="Williams K.H."/>
            <person name="Hubbard S.S."/>
            <person name="Banfield J.F."/>
        </authorList>
    </citation>
    <scope>NUCLEOTIDE SEQUENCE [LARGE SCALE GENOMIC DNA]</scope>
</reference>
<evidence type="ECO:0008006" key="4">
    <source>
        <dbReference type="Google" id="ProtNLM"/>
    </source>
</evidence>
<organism evidence="2 3">
    <name type="scientific">Candidatus Doudnabacteria bacterium RIFCSPHIGHO2_01_FULL_45_18</name>
    <dbReference type="NCBI Taxonomy" id="1817823"/>
    <lineage>
        <taxon>Bacteria</taxon>
        <taxon>Candidatus Doudnaibacteriota</taxon>
    </lineage>
</organism>
<dbReference type="AlphaFoldDB" id="A0A1F5NRG6"/>
<dbReference type="NCBIfam" id="NF004051">
    <property type="entry name" value="PRK05571.1"/>
    <property type="match status" value="1"/>
</dbReference>
<dbReference type="EMBL" id="MFEJ01000020">
    <property type="protein sequence ID" value="OGE80144.1"/>
    <property type="molecule type" value="Genomic_DNA"/>
</dbReference>
<dbReference type="PIRSF" id="PIRSF005384">
    <property type="entry name" value="RpiB_LacA_B"/>
    <property type="match status" value="1"/>
</dbReference>
<dbReference type="PANTHER" id="PTHR30345">
    <property type="entry name" value="RIBOSE-5-PHOSPHATE ISOMERASE B"/>
    <property type="match status" value="1"/>
</dbReference>
<evidence type="ECO:0000313" key="3">
    <source>
        <dbReference type="Proteomes" id="UP000176233"/>
    </source>
</evidence>
<dbReference type="Gene3D" id="3.40.1400.10">
    <property type="entry name" value="Sugar-phosphate isomerase, RpiB/LacA/LacB"/>
    <property type="match status" value="1"/>
</dbReference>
<dbReference type="NCBIfam" id="TIGR00689">
    <property type="entry name" value="rpiB_lacA_lacB"/>
    <property type="match status" value="1"/>
</dbReference>
<dbReference type="SUPFAM" id="SSF89623">
    <property type="entry name" value="Ribose/Galactose isomerase RpiB/AlsB"/>
    <property type="match status" value="1"/>
</dbReference>
<name>A0A1F5NRG6_9BACT</name>
<comment type="similarity">
    <text evidence="1">Belongs to the LacAB/RpiB family.</text>
</comment>
<dbReference type="PANTHER" id="PTHR30345:SF0">
    <property type="entry name" value="DNA DAMAGE-REPAIR_TOLERATION PROTEIN DRT102"/>
    <property type="match status" value="1"/>
</dbReference>
<evidence type="ECO:0000256" key="1">
    <source>
        <dbReference type="ARBA" id="ARBA00008754"/>
    </source>
</evidence>
<proteinExistence type="inferred from homology"/>
<dbReference type="GO" id="GO:0019316">
    <property type="term" value="P:D-allose catabolic process"/>
    <property type="evidence" value="ECO:0007669"/>
    <property type="project" value="TreeGrafter"/>
</dbReference>
<comment type="caution">
    <text evidence="2">The sequence shown here is derived from an EMBL/GenBank/DDBJ whole genome shotgun (WGS) entry which is preliminary data.</text>
</comment>
<sequence length="149" mass="16767">MKIYLGADHGGYKLKEEIKNWLNEWHFSFEDFGATKFDSEDDYPDFAWPVAVKVGHEMGAMGILVCRSGQGECIVANKAKGARAALAWNEKTAHAARNDDDANILCLAADYTSMDEARKIIHAFLTTPFAAEERFLRRVNKVKKIDINL</sequence>
<protein>
    <recommendedName>
        <fullName evidence="4">Ribose-5-phosphate isomerase</fullName>
    </recommendedName>
</protein>
<evidence type="ECO:0000313" key="2">
    <source>
        <dbReference type="EMBL" id="OGE80144.1"/>
    </source>
</evidence>